<evidence type="ECO:0000256" key="1">
    <source>
        <dbReference type="SAM" id="MobiDB-lite"/>
    </source>
</evidence>
<dbReference type="GeneID" id="36286577"/>
<evidence type="ECO:0000259" key="2">
    <source>
        <dbReference type="Pfam" id="PF09995"/>
    </source>
</evidence>
<feature type="domain" description="ER-bound oxygenase mpaB/mpaB'/Rubber oxygenase catalytic" evidence="2">
    <location>
        <begin position="220"/>
        <end position="287"/>
    </location>
</feature>
<dbReference type="GO" id="GO:0016491">
    <property type="term" value="F:oxidoreductase activity"/>
    <property type="evidence" value="ECO:0007669"/>
    <property type="project" value="InterPro"/>
</dbReference>
<dbReference type="PANTHER" id="PTHR36151">
    <property type="entry name" value="BLR2777 PROTEIN"/>
    <property type="match status" value="1"/>
</dbReference>
<organism evidence="3">
    <name type="scientific">Pseudogymnoascus destructans</name>
    <dbReference type="NCBI Taxonomy" id="655981"/>
    <lineage>
        <taxon>Eukaryota</taxon>
        <taxon>Fungi</taxon>
        <taxon>Dikarya</taxon>
        <taxon>Ascomycota</taxon>
        <taxon>Pezizomycotina</taxon>
        <taxon>Leotiomycetes</taxon>
        <taxon>Thelebolales</taxon>
        <taxon>Thelebolaceae</taxon>
        <taxon>Pseudogymnoascus</taxon>
    </lineage>
</organism>
<dbReference type="EMBL" id="KV441391">
    <property type="protein sequence ID" value="OAF60750.2"/>
    <property type="molecule type" value="Genomic_DNA"/>
</dbReference>
<feature type="region of interest" description="Disordered" evidence="1">
    <location>
        <begin position="76"/>
        <end position="108"/>
    </location>
</feature>
<dbReference type="InterPro" id="IPR018713">
    <property type="entry name" value="MPAB/Lcp_cat_dom"/>
</dbReference>
<dbReference type="VEuPathDB" id="FungiDB:GMDG_05833"/>
<dbReference type="eggNOG" id="ENOG502SKT5">
    <property type="taxonomic scope" value="Eukaryota"/>
</dbReference>
<gene>
    <name evidence="3" type="ORF">VC83_03501</name>
</gene>
<dbReference type="Pfam" id="PF09995">
    <property type="entry name" value="MPAB_Lcp_cat"/>
    <property type="match status" value="2"/>
</dbReference>
<evidence type="ECO:0000313" key="3">
    <source>
        <dbReference type="EMBL" id="OAF60750.2"/>
    </source>
</evidence>
<feature type="compositionally biased region" description="Polar residues" evidence="1">
    <location>
        <begin position="76"/>
        <end position="92"/>
    </location>
</feature>
<dbReference type="AlphaFoldDB" id="A0A177AFZ6"/>
<dbReference type="OrthoDB" id="5131368at2759"/>
<dbReference type="PANTHER" id="PTHR36151:SF3">
    <property type="entry name" value="ER-BOUND OXYGENASE MPAB_MPAB'_RUBBER OXYGENASE CATALYTIC DOMAIN-CONTAINING PROTEIN"/>
    <property type="match status" value="1"/>
</dbReference>
<sequence length="306" mass="33898">MCISTSFIPNMADRGGGGNNGKILSQLEFAGATKCCRDRRFVALWPKVISSCSEYITVVKVFLQNTAVLASILDSRTMTPQSPQSPEKQSLASGKYSKRPDPLDPSFQPKEMQKVVQEAILLAGGAVAIAPGRQPRCGSRSQLTQQLRVQAYGPPVDHDVCLLHGLWYVDEKKTIIDMVHRAHAPVQGATYSANDVDLQLWVAPTLYATAKRSGRDRSIASFEASAQAISVGKDLLWNKELPLWAKINMPLLRLMTAEWLPPHMRDAYGLKTSKSHKRAYKVLLGVIKSVYPQLPMFIRIYAMKST</sequence>
<feature type="domain" description="ER-bound oxygenase mpaB/mpaB'/Rubber oxygenase catalytic" evidence="2">
    <location>
        <begin position="170"/>
        <end position="210"/>
    </location>
</feature>
<proteinExistence type="predicted"/>
<protein>
    <recommendedName>
        <fullName evidence="2">ER-bound oxygenase mpaB/mpaB'/Rubber oxygenase catalytic domain-containing protein</fullName>
    </recommendedName>
</protein>
<dbReference type="Proteomes" id="UP000077154">
    <property type="component" value="Unassembled WGS sequence"/>
</dbReference>
<dbReference type="RefSeq" id="XP_024326031.1">
    <property type="nucleotide sequence ID" value="XM_024467147.1"/>
</dbReference>
<name>A0A177AFZ6_9PEZI</name>
<reference evidence="3" key="1">
    <citation type="submission" date="2016-03" db="EMBL/GenBank/DDBJ databases">
        <title>Updated assembly of Pseudogymnoascus destructans, the fungus causing white-nose syndrome of bats.</title>
        <authorList>
            <person name="Palmer J.M."/>
            <person name="Drees K.P."/>
            <person name="Foster J.T."/>
            <person name="Lindner D.L."/>
        </authorList>
    </citation>
    <scope>NUCLEOTIDE SEQUENCE [LARGE SCALE GENOMIC DNA]</scope>
    <source>
        <strain evidence="3">20631-21</strain>
    </source>
</reference>
<accession>A0A177AFZ6</accession>